<dbReference type="Pfam" id="PF03609">
    <property type="entry name" value="EII-Sor"/>
    <property type="match status" value="1"/>
</dbReference>
<dbReference type="PANTHER" id="PTHR32502">
    <property type="entry name" value="N-ACETYLGALACTOSAMINE PERMEASE II COMPONENT-RELATED"/>
    <property type="match status" value="1"/>
</dbReference>
<reference evidence="10 11" key="1">
    <citation type="submission" date="2014-12" db="EMBL/GenBank/DDBJ databases">
        <title>Comparative genomics of the lactic acid bacteria isolated from the honey bee gut.</title>
        <authorList>
            <person name="Ellegaard K.M."/>
            <person name="Tamarit D."/>
            <person name="Javelind E."/>
            <person name="Olofsson T."/>
            <person name="Andersson S.G."/>
            <person name="Vasquez A."/>
        </authorList>
    </citation>
    <scope>NUCLEOTIDE SEQUENCE [LARGE SCALE GENOMIC DNA]</scope>
    <source>
        <strain evidence="10 11">Biut2</strain>
    </source>
</reference>
<keyword evidence="3" id="KW-1003">Cell membrane</keyword>
<evidence type="ECO:0000256" key="7">
    <source>
        <dbReference type="ARBA" id="ARBA00022989"/>
    </source>
</evidence>
<dbReference type="GO" id="GO:0005886">
    <property type="term" value="C:plasma membrane"/>
    <property type="evidence" value="ECO:0007669"/>
    <property type="project" value="UniProtKB-SubCell"/>
</dbReference>
<feature type="transmembrane region" description="Helical" evidence="9">
    <location>
        <begin position="99"/>
        <end position="119"/>
    </location>
</feature>
<feature type="transmembrane region" description="Helical" evidence="9">
    <location>
        <begin position="179"/>
        <end position="199"/>
    </location>
</feature>
<feature type="transmembrane region" description="Helical" evidence="9">
    <location>
        <begin position="140"/>
        <end position="159"/>
    </location>
</feature>
<comment type="subcellular location">
    <subcellularLocation>
        <location evidence="1">Cell membrane</location>
        <topology evidence="1">Multi-pass membrane protein</topology>
    </subcellularLocation>
</comment>
<evidence type="ECO:0000313" key="11">
    <source>
        <dbReference type="Proteomes" id="UP000033533"/>
    </source>
</evidence>
<dbReference type="HOGENOM" id="CLU_069101_2_0_9"/>
<dbReference type="EMBL" id="JXBY01000025">
    <property type="protein sequence ID" value="KJY54526.1"/>
    <property type="molecule type" value="Genomic_DNA"/>
</dbReference>
<proteinExistence type="predicted"/>
<feature type="transmembrane region" description="Helical" evidence="9">
    <location>
        <begin position="206"/>
        <end position="239"/>
    </location>
</feature>
<evidence type="ECO:0000256" key="6">
    <source>
        <dbReference type="ARBA" id="ARBA00022692"/>
    </source>
</evidence>
<keyword evidence="6 9" id="KW-0812">Transmembrane</keyword>
<keyword evidence="7 9" id="KW-1133">Transmembrane helix</keyword>
<comment type="caution">
    <text evidence="10">The sequence shown here is derived from an EMBL/GenBank/DDBJ whole genome shotgun (WGS) entry which is preliminary data.</text>
</comment>
<dbReference type="PANTHER" id="PTHR32502:SF8">
    <property type="entry name" value="N-ACETYLGALACTOSAMINE PERMEASE IIC COMPONENT 1"/>
    <property type="match status" value="1"/>
</dbReference>
<evidence type="ECO:0000256" key="2">
    <source>
        <dbReference type="ARBA" id="ARBA00022448"/>
    </source>
</evidence>
<dbReference type="InterPro" id="IPR004700">
    <property type="entry name" value="PTS_IIC_man"/>
</dbReference>
<evidence type="ECO:0000256" key="9">
    <source>
        <dbReference type="SAM" id="Phobius"/>
    </source>
</evidence>
<accession>A0A0F4LAD7</accession>
<keyword evidence="2" id="KW-0813">Transport</keyword>
<evidence type="ECO:0000256" key="4">
    <source>
        <dbReference type="ARBA" id="ARBA00022597"/>
    </source>
</evidence>
<dbReference type="AlphaFoldDB" id="A0A0F4LAD7"/>
<feature type="transmembrane region" description="Helical" evidence="9">
    <location>
        <begin position="46"/>
        <end position="66"/>
    </location>
</feature>
<dbReference type="PROSITE" id="PS51106">
    <property type="entry name" value="PTS_EIIC_TYPE_4"/>
    <property type="match status" value="1"/>
</dbReference>
<keyword evidence="4" id="KW-0762">Sugar transport</keyword>
<evidence type="ECO:0000256" key="1">
    <source>
        <dbReference type="ARBA" id="ARBA00004651"/>
    </source>
</evidence>
<keyword evidence="8 9" id="KW-0472">Membrane</keyword>
<dbReference type="GO" id="GO:0009401">
    <property type="term" value="P:phosphoenolpyruvate-dependent sugar phosphotransferase system"/>
    <property type="evidence" value="ECO:0007669"/>
    <property type="project" value="UniProtKB-KW"/>
</dbReference>
<evidence type="ECO:0000256" key="3">
    <source>
        <dbReference type="ARBA" id="ARBA00022475"/>
    </source>
</evidence>
<feature type="transmembrane region" description="Helical" evidence="9">
    <location>
        <begin position="73"/>
        <end position="93"/>
    </location>
</feature>
<protein>
    <submittedName>
        <fullName evidence="10">PTS Man IIC</fullName>
    </submittedName>
</protein>
<dbReference type="OrthoDB" id="7058816at2"/>
<evidence type="ECO:0000313" key="10">
    <source>
        <dbReference type="EMBL" id="KJY54526.1"/>
    </source>
</evidence>
<evidence type="ECO:0000256" key="5">
    <source>
        <dbReference type="ARBA" id="ARBA00022683"/>
    </source>
</evidence>
<dbReference type="InterPro" id="IPR050303">
    <property type="entry name" value="GatZ_KbaZ_carbometab"/>
</dbReference>
<sequence>MIVKTILIFLLTFLGYSEWFLGTSYVQRPIVLGPLVGLAMGDLTSGIIMGATLELAMIGSISVGAYNPPDPVAGTVLGVALAIQSHASVGAALTMGIPIATVMLALNTALGQPVMLIFIHKCDRDAAQANTRKFTVDMLISGWAQSWPGLVFIPLAFYFGSGAVEKMLNFIPDFVQSGMNIAAGILPALGFAMLLKMIVNKKNLLFFFFGFFIIAFTKFTVTEVAIFSFIIVAFMLFYIPENEENLSSKVSSSETDGDGFDEF</sequence>
<name>A0A0F4LAD7_9LACO</name>
<dbReference type="PATRIC" id="fig|1218493.3.peg.1622"/>
<keyword evidence="5" id="KW-0598">Phosphotransferase system</keyword>
<organism evidence="10 11">
    <name type="scientific">Lactobacillus kullabergensis</name>
    <dbReference type="NCBI Taxonomy" id="1218493"/>
    <lineage>
        <taxon>Bacteria</taxon>
        <taxon>Bacillati</taxon>
        <taxon>Bacillota</taxon>
        <taxon>Bacilli</taxon>
        <taxon>Lactobacillales</taxon>
        <taxon>Lactobacillaceae</taxon>
        <taxon>Lactobacillus</taxon>
    </lineage>
</organism>
<evidence type="ECO:0000256" key="8">
    <source>
        <dbReference type="ARBA" id="ARBA00023136"/>
    </source>
</evidence>
<gene>
    <name evidence="10" type="ORF">JF76_15490</name>
</gene>
<dbReference type="STRING" id="1218493.JF76_15490"/>
<dbReference type="Proteomes" id="UP000033533">
    <property type="component" value="Unassembled WGS sequence"/>
</dbReference>